<dbReference type="KEGG" id="vgu:HYG85_00275"/>
<dbReference type="NCBIfam" id="NF003315">
    <property type="entry name" value="PRK04323.1"/>
    <property type="match status" value="1"/>
</dbReference>
<evidence type="ECO:0000256" key="1">
    <source>
        <dbReference type="HAMAP-Rule" id="MF_01503"/>
    </source>
</evidence>
<accession>A0A8J8MFJ6</accession>
<dbReference type="AlphaFoldDB" id="A0A8J8MFJ6"/>
<dbReference type="EMBL" id="CP058561">
    <property type="protein sequence ID" value="QUH31873.1"/>
    <property type="molecule type" value="Genomic_DNA"/>
</dbReference>
<dbReference type="PANTHER" id="PTHR38449:SF1">
    <property type="entry name" value="REGULATORY PROTEIN SSL2874-RELATED"/>
    <property type="match status" value="1"/>
</dbReference>
<gene>
    <name evidence="2" type="ORF">HYG85_00275</name>
</gene>
<dbReference type="PANTHER" id="PTHR38449">
    <property type="entry name" value="REGULATORY PROTEIN TM_1690-RELATED"/>
    <property type="match status" value="1"/>
</dbReference>
<evidence type="ECO:0000313" key="3">
    <source>
        <dbReference type="Proteomes" id="UP000677305"/>
    </source>
</evidence>
<keyword evidence="3" id="KW-1185">Reference proteome</keyword>
<dbReference type="HAMAP" id="MF_01503">
    <property type="entry name" value="RemA"/>
    <property type="match status" value="1"/>
</dbReference>
<dbReference type="Pfam" id="PF04025">
    <property type="entry name" value="RemA-like"/>
    <property type="match status" value="1"/>
</dbReference>
<evidence type="ECO:0000313" key="2">
    <source>
        <dbReference type="EMBL" id="QUH31873.1"/>
    </source>
</evidence>
<dbReference type="NCBIfam" id="NF046064">
    <property type="entry name" value="MtxBflmRegRemA"/>
    <property type="match status" value="1"/>
</dbReference>
<organism evidence="2 3">
    <name type="scientific">Vallitalea guaymasensis</name>
    <dbReference type="NCBI Taxonomy" id="1185412"/>
    <lineage>
        <taxon>Bacteria</taxon>
        <taxon>Bacillati</taxon>
        <taxon>Bacillota</taxon>
        <taxon>Clostridia</taxon>
        <taxon>Lachnospirales</taxon>
        <taxon>Vallitaleaceae</taxon>
        <taxon>Vallitalea</taxon>
    </lineage>
</organism>
<sequence>MMIQMVNIGFGNIISANRIIAIISPESAPIKRVIQNGRDDGKLIDATYGRKTRAVIIMDSGHVILSAILPETVGQRLIKDNSDLIEEDKKNML</sequence>
<dbReference type="Proteomes" id="UP000677305">
    <property type="component" value="Chromosome"/>
</dbReference>
<dbReference type="InterPro" id="IPR007169">
    <property type="entry name" value="RemA-like"/>
</dbReference>
<comment type="similarity">
    <text evidence="1">Belongs to the RemA family.</text>
</comment>
<proteinExistence type="inferred from homology"/>
<name>A0A8J8MFJ6_9FIRM</name>
<reference evidence="2 3" key="1">
    <citation type="submission" date="2020-07" db="EMBL/GenBank/DDBJ databases">
        <title>Vallitalea guaymasensis genome.</title>
        <authorList>
            <person name="Postec A."/>
        </authorList>
    </citation>
    <scope>NUCLEOTIDE SEQUENCE [LARGE SCALE GENOMIC DNA]</scope>
    <source>
        <strain evidence="2 3">Ra1766G1</strain>
    </source>
</reference>
<protein>
    <recommendedName>
        <fullName evidence="1">Putative regulatory protein HYG85_00275</fullName>
    </recommendedName>
</protein>
<dbReference type="OrthoDB" id="5432174at2"/>